<dbReference type="PANTHER" id="PTHR42853">
    <property type="entry name" value="ACETYL-COENZYME A CARBOXYLASE CARBOXYL TRANSFERASE SUBUNIT ALPHA"/>
    <property type="match status" value="1"/>
</dbReference>
<gene>
    <name evidence="10" type="primary">accA</name>
    <name evidence="12" type="ORF">ACFOOR_11695</name>
</gene>
<keyword evidence="4 10" id="KW-0547">Nucleotide-binding</keyword>
<dbReference type="GO" id="GO:0003989">
    <property type="term" value="F:acetyl-CoA carboxylase activity"/>
    <property type="evidence" value="ECO:0007669"/>
    <property type="project" value="UniProtKB-EC"/>
</dbReference>
<dbReference type="Pfam" id="PF03255">
    <property type="entry name" value="ACCA"/>
    <property type="match status" value="1"/>
</dbReference>
<evidence type="ECO:0000259" key="11">
    <source>
        <dbReference type="PROSITE" id="PS50989"/>
    </source>
</evidence>
<evidence type="ECO:0000313" key="13">
    <source>
        <dbReference type="Proteomes" id="UP001595379"/>
    </source>
</evidence>
<reference evidence="13" key="1">
    <citation type="journal article" date="2019" name="Int. J. Syst. Evol. Microbiol.">
        <title>The Global Catalogue of Microorganisms (GCM) 10K type strain sequencing project: providing services to taxonomists for standard genome sequencing and annotation.</title>
        <authorList>
            <consortium name="The Broad Institute Genomics Platform"/>
            <consortium name="The Broad Institute Genome Sequencing Center for Infectious Disease"/>
            <person name="Wu L."/>
            <person name="Ma J."/>
        </authorList>
    </citation>
    <scope>NUCLEOTIDE SEQUENCE [LARGE SCALE GENOMIC DNA]</scope>
    <source>
        <strain evidence="13">KCTC 52487</strain>
    </source>
</reference>
<evidence type="ECO:0000256" key="1">
    <source>
        <dbReference type="ARBA" id="ARBA00004956"/>
    </source>
</evidence>
<dbReference type="Gene3D" id="3.90.226.10">
    <property type="entry name" value="2-enoyl-CoA Hydratase, Chain A, domain 1"/>
    <property type="match status" value="1"/>
</dbReference>
<keyword evidence="12" id="KW-0436">Ligase</keyword>
<keyword evidence="6 10" id="KW-0067">ATP-binding</keyword>
<sequence length="327" mass="35811">MSDPTRTYLDFERPIAELDAKIEELEKLARSNSAEGPDVAEEIGKLRQKSADQLANLYSKLDPWRKTQVARHPDRPHFRDYRKALIEDFEELCGDRRYGEDHAIVGGIGRFRGRPVVVLGHEKGHDTQTRLKHNFGMARPEGYRKAIRLMDLAEKFKLPVLTFVDTAGAYPGVGAEERGQSEAIARCTERCLTLGMPLVSVITGEGGSGGAVALASANTVIMLEHSIYSVISPEGCASILWRDSARAKDAAAAMKITAQDLIGLKIIDRIVTEPVGGAHRDAQTTIRHVGDALDAAVGALDGLPADKLKKKRRDRFYAIGRMQAGEG</sequence>
<dbReference type="InterPro" id="IPR029045">
    <property type="entry name" value="ClpP/crotonase-like_dom_sf"/>
</dbReference>
<comment type="caution">
    <text evidence="12">The sequence shown here is derived from an EMBL/GenBank/DDBJ whole genome shotgun (WGS) entry which is preliminary data.</text>
</comment>
<keyword evidence="13" id="KW-1185">Reference proteome</keyword>
<dbReference type="SUPFAM" id="SSF52096">
    <property type="entry name" value="ClpP/crotonase"/>
    <property type="match status" value="1"/>
</dbReference>
<accession>A0ABV6ZZ68</accession>
<dbReference type="Proteomes" id="UP001595379">
    <property type="component" value="Unassembled WGS sequence"/>
</dbReference>
<evidence type="ECO:0000256" key="10">
    <source>
        <dbReference type="HAMAP-Rule" id="MF_00823"/>
    </source>
</evidence>
<proteinExistence type="inferred from homology"/>
<dbReference type="InterPro" id="IPR001095">
    <property type="entry name" value="Acetyl_CoA_COase_a_su"/>
</dbReference>
<evidence type="ECO:0000256" key="6">
    <source>
        <dbReference type="ARBA" id="ARBA00022840"/>
    </source>
</evidence>
<keyword evidence="3 10" id="KW-0808">Transferase</keyword>
<keyword evidence="5 10" id="KW-0276">Fatty acid metabolism</keyword>
<dbReference type="NCBIfam" id="NF041504">
    <property type="entry name" value="AccA_sub"/>
    <property type="match status" value="1"/>
</dbReference>
<evidence type="ECO:0000256" key="7">
    <source>
        <dbReference type="ARBA" id="ARBA00023098"/>
    </source>
</evidence>
<dbReference type="PRINTS" id="PR01069">
    <property type="entry name" value="ACCCTRFRASEA"/>
</dbReference>
<protein>
    <recommendedName>
        <fullName evidence="10">Acetyl-coenzyme A carboxylase carboxyl transferase subunit alpha</fullName>
        <shortName evidence="10">ACCase subunit alpha</shortName>
        <shortName evidence="10">Acetyl-CoA carboxylase carboxyltransferase subunit alpha</shortName>
        <ecNumber evidence="10">2.1.3.15</ecNumber>
    </recommendedName>
</protein>
<keyword evidence="7 10" id="KW-0443">Lipid metabolism</keyword>
<comment type="function">
    <text evidence="10">Component of the acetyl coenzyme A carboxylase (ACC) complex. First, biotin carboxylase catalyzes the carboxylation of biotin on its carrier protein (BCCP) and then the CO(2) group is transferred by the carboxyltransferase to acetyl-CoA to form malonyl-CoA.</text>
</comment>
<feature type="domain" description="CoA carboxyltransferase C-terminal" evidence="11">
    <location>
        <begin position="38"/>
        <end position="299"/>
    </location>
</feature>
<organism evidence="12 13">
    <name type="scientific">Hyphobacterium vulgare</name>
    <dbReference type="NCBI Taxonomy" id="1736751"/>
    <lineage>
        <taxon>Bacteria</taxon>
        <taxon>Pseudomonadati</taxon>
        <taxon>Pseudomonadota</taxon>
        <taxon>Alphaproteobacteria</taxon>
        <taxon>Maricaulales</taxon>
        <taxon>Maricaulaceae</taxon>
        <taxon>Hyphobacterium</taxon>
    </lineage>
</organism>
<evidence type="ECO:0000256" key="3">
    <source>
        <dbReference type="ARBA" id="ARBA00022679"/>
    </source>
</evidence>
<keyword evidence="8 10" id="KW-0275">Fatty acid biosynthesis</keyword>
<dbReference type="HAMAP" id="MF_00823">
    <property type="entry name" value="AcetylCoA_CT_alpha"/>
    <property type="match status" value="1"/>
</dbReference>
<keyword evidence="10" id="KW-0963">Cytoplasm</keyword>
<dbReference type="EC" id="2.1.3.15" evidence="10"/>
<dbReference type="NCBIfam" id="NF004344">
    <property type="entry name" value="PRK05724.1"/>
    <property type="match status" value="1"/>
</dbReference>
<evidence type="ECO:0000256" key="8">
    <source>
        <dbReference type="ARBA" id="ARBA00023160"/>
    </source>
</evidence>
<name>A0ABV6ZZ68_9PROT</name>
<dbReference type="EMBL" id="JBHRSV010000024">
    <property type="protein sequence ID" value="MFC2926770.1"/>
    <property type="molecule type" value="Genomic_DNA"/>
</dbReference>
<evidence type="ECO:0000313" key="12">
    <source>
        <dbReference type="EMBL" id="MFC2926770.1"/>
    </source>
</evidence>
<comment type="subunit">
    <text evidence="10">Acetyl-CoA carboxylase is a heterohexamer composed of biotin carboxyl carrier protein (AccB), biotin carboxylase (AccC) and two subunits each of ACCase subunit alpha (AccA) and ACCase subunit beta (AccD).</text>
</comment>
<dbReference type="PROSITE" id="PS50989">
    <property type="entry name" value="COA_CT_CTER"/>
    <property type="match status" value="1"/>
</dbReference>
<evidence type="ECO:0000256" key="4">
    <source>
        <dbReference type="ARBA" id="ARBA00022741"/>
    </source>
</evidence>
<evidence type="ECO:0000256" key="5">
    <source>
        <dbReference type="ARBA" id="ARBA00022832"/>
    </source>
</evidence>
<dbReference type="RefSeq" id="WP_343165795.1">
    <property type="nucleotide sequence ID" value="NZ_JBHRSV010000024.1"/>
</dbReference>
<comment type="catalytic activity">
    <reaction evidence="9 10">
        <text>N(6)-carboxybiotinyl-L-lysyl-[protein] + acetyl-CoA = N(6)-biotinyl-L-lysyl-[protein] + malonyl-CoA</text>
        <dbReference type="Rhea" id="RHEA:54728"/>
        <dbReference type="Rhea" id="RHEA-COMP:10505"/>
        <dbReference type="Rhea" id="RHEA-COMP:10506"/>
        <dbReference type="ChEBI" id="CHEBI:57288"/>
        <dbReference type="ChEBI" id="CHEBI:57384"/>
        <dbReference type="ChEBI" id="CHEBI:83144"/>
        <dbReference type="ChEBI" id="CHEBI:83145"/>
        <dbReference type="EC" id="2.1.3.15"/>
    </reaction>
</comment>
<keyword evidence="2 10" id="KW-0444">Lipid biosynthesis</keyword>
<comment type="pathway">
    <text evidence="1 10">Lipid metabolism; malonyl-CoA biosynthesis; malonyl-CoA from acetyl-CoA: step 1/1.</text>
</comment>
<comment type="subcellular location">
    <subcellularLocation>
        <location evidence="10">Cytoplasm</location>
    </subcellularLocation>
</comment>
<evidence type="ECO:0000256" key="2">
    <source>
        <dbReference type="ARBA" id="ARBA00022516"/>
    </source>
</evidence>
<dbReference type="NCBIfam" id="TIGR00513">
    <property type="entry name" value="accA"/>
    <property type="match status" value="1"/>
</dbReference>
<dbReference type="InterPro" id="IPR011763">
    <property type="entry name" value="COA_CT_C"/>
</dbReference>
<comment type="similarity">
    <text evidence="10">Belongs to the AccA family.</text>
</comment>
<dbReference type="PANTHER" id="PTHR42853:SF3">
    <property type="entry name" value="ACETYL-COENZYME A CARBOXYLASE CARBOXYL TRANSFERASE SUBUNIT ALPHA, CHLOROPLASTIC"/>
    <property type="match status" value="1"/>
</dbReference>
<evidence type="ECO:0000256" key="9">
    <source>
        <dbReference type="ARBA" id="ARBA00049152"/>
    </source>
</evidence>